<evidence type="ECO:0000313" key="3">
    <source>
        <dbReference type="Proteomes" id="UP001597374"/>
    </source>
</evidence>
<feature type="transmembrane region" description="Helical" evidence="1">
    <location>
        <begin position="65"/>
        <end position="93"/>
    </location>
</feature>
<feature type="transmembrane region" description="Helical" evidence="1">
    <location>
        <begin position="179"/>
        <end position="199"/>
    </location>
</feature>
<dbReference type="RefSeq" id="WP_250428944.1">
    <property type="nucleotide sequence ID" value="NZ_JALPRR010000002.1"/>
</dbReference>
<dbReference type="Pfam" id="PF13687">
    <property type="entry name" value="DUF4153"/>
    <property type="match status" value="1"/>
</dbReference>
<feature type="transmembrane region" description="Helical" evidence="1">
    <location>
        <begin position="99"/>
        <end position="117"/>
    </location>
</feature>
<protein>
    <submittedName>
        <fullName evidence="2">DUF4173 domain-containing protein</fullName>
    </submittedName>
</protein>
<keyword evidence="1" id="KW-1133">Transmembrane helix</keyword>
<feature type="transmembrane region" description="Helical" evidence="1">
    <location>
        <begin position="352"/>
        <end position="370"/>
    </location>
</feature>
<comment type="caution">
    <text evidence="2">The sequence shown here is derived from an EMBL/GenBank/DDBJ whole genome shotgun (WGS) entry which is preliminary data.</text>
</comment>
<name>A0ABW5CT25_9BACT</name>
<evidence type="ECO:0000256" key="1">
    <source>
        <dbReference type="SAM" id="Phobius"/>
    </source>
</evidence>
<gene>
    <name evidence="2" type="ORF">ACFSKP_04765</name>
</gene>
<evidence type="ECO:0000313" key="2">
    <source>
        <dbReference type="EMBL" id="MFD2245556.1"/>
    </source>
</evidence>
<sequence>MKSLLKNNDLYLLSAVAAYSYLFYQQSPGINFFLFTALILVLIYRQTDKAIRKHSNWYLTAGASILTAVSVLLNGSGLAVFMNLVSLVLLAGFSFSPRSSVFVAAANAVYSLAYSLVETGIRISNNKEQAGGGAILAGVQRQHISMVGIPLVISVVFLMIYASASSAFSYVLSQIRLDVISWGWIGFTLLDFVLLFGLLHPLTITFITEKDLATGNSLTRLKVRKPVSFKFPALKYEYRTSILLLVMLNLLLLFFILSDAFYLTIGTLPPSVVWADYLHQGVYGLIFSILLAIGVLLYVFRGNLNFYRHNQRLKQLAYIWLALNVVLVLLTLTKNCIYVFNYGLTYKRIGVYTYLTLTAIGLFFSFIKVANLKNNWFLFRKNAWALYTVLLVLAMFNWDRVITFYNISIARNTDYIYLSRLSDVNLPELIQASRLRNHTFSEIQVQSLLYRKKRFIDEASARDWQSWSYSDWLVQEKLKGLE</sequence>
<feature type="transmembrane region" description="Helical" evidence="1">
    <location>
        <begin position="242"/>
        <end position="262"/>
    </location>
</feature>
<dbReference type="Proteomes" id="UP001597374">
    <property type="component" value="Unassembled WGS sequence"/>
</dbReference>
<feature type="transmembrane region" description="Helical" evidence="1">
    <location>
        <begin position="151"/>
        <end position="173"/>
    </location>
</feature>
<proteinExistence type="predicted"/>
<accession>A0ABW5CT25</accession>
<organism evidence="2 3">
    <name type="scientific">Pontibacter ruber</name>
    <dbReference type="NCBI Taxonomy" id="1343895"/>
    <lineage>
        <taxon>Bacteria</taxon>
        <taxon>Pseudomonadati</taxon>
        <taxon>Bacteroidota</taxon>
        <taxon>Cytophagia</taxon>
        <taxon>Cytophagales</taxon>
        <taxon>Hymenobacteraceae</taxon>
        <taxon>Pontibacter</taxon>
    </lineage>
</organism>
<reference evidence="3" key="1">
    <citation type="journal article" date="2019" name="Int. J. Syst. Evol. Microbiol.">
        <title>The Global Catalogue of Microorganisms (GCM) 10K type strain sequencing project: providing services to taxonomists for standard genome sequencing and annotation.</title>
        <authorList>
            <consortium name="The Broad Institute Genomics Platform"/>
            <consortium name="The Broad Institute Genome Sequencing Center for Infectious Disease"/>
            <person name="Wu L."/>
            <person name="Ma J."/>
        </authorList>
    </citation>
    <scope>NUCLEOTIDE SEQUENCE [LARGE SCALE GENOMIC DNA]</scope>
    <source>
        <strain evidence="3">CGMCC 4.1782</strain>
    </source>
</reference>
<dbReference type="InterPro" id="IPR025291">
    <property type="entry name" value="DUF4153"/>
</dbReference>
<feature type="transmembrane region" description="Helical" evidence="1">
    <location>
        <begin position="382"/>
        <end position="398"/>
    </location>
</feature>
<dbReference type="EMBL" id="JBHUIM010000001">
    <property type="protein sequence ID" value="MFD2245556.1"/>
    <property type="molecule type" value="Genomic_DNA"/>
</dbReference>
<keyword evidence="1" id="KW-0812">Transmembrane</keyword>
<feature type="transmembrane region" description="Helical" evidence="1">
    <location>
        <begin position="20"/>
        <end position="44"/>
    </location>
</feature>
<feature type="transmembrane region" description="Helical" evidence="1">
    <location>
        <begin position="316"/>
        <end position="340"/>
    </location>
</feature>
<keyword evidence="3" id="KW-1185">Reference proteome</keyword>
<keyword evidence="1" id="KW-0472">Membrane</keyword>
<feature type="transmembrane region" description="Helical" evidence="1">
    <location>
        <begin position="282"/>
        <end position="304"/>
    </location>
</feature>